<dbReference type="EMBL" id="WGGD01000005">
    <property type="protein sequence ID" value="MUN27964.1"/>
    <property type="molecule type" value="Genomic_DNA"/>
</dbReference>
<keyword evidence="2" id="KW-1185">Reference proteome</keyword>
<gene>
    <name evidence="1" type="ORF">GC250_00430</name>
</gene>
<dbReference type="Pfam" id="PF01513">
    <property type="entry name" value="NAD_kinase"/>
    <property type="match status" value="1"/>
</dbReference>
<dbReference type="SUPFAM" id="SSF111331">
    <property type="entry name" value="NAD kinase/diacylglycerol kinase-like"/>
    <property type="match status" value="1"/>
</dbReference>
<dbReference type="GO" id="GO:0003951">
    <property type="term" value="F:NAD+ kinase activity"/>
    <property type="evidence" value="ECO:0007669"/>
    <property type="project" value="InterPro"/>
</dbReference>
<accession>A0A6A9QGZ8</accession>
<dbReference type="AlphaFoldDB" id="A0A6A9QGZ8"/>
<dbReference type="PANTHER" id="PTHR40697">
    <property type="entry name" value="ACETOIN CATABOLISM PROTEIN X"/>
    <property type="match status" value="1"/>
</dbReference>
<dbReference type="InterPro" id="IPR011386">
    <property type="entry name" value="Put_ATP-NAD_kin"/>
</dbReference>
<dbReference type="Proteomes" id="UP000470772">
    <property type="component" value="Unassembled WGS sequence"/>
</dbReference>
<dbReference type="PIRSF" id="PIRSF016907">
    <property type="entry name" value="Kin_ATP-NAD"/>
    <property type="match status" value="1"/>
</dbReference>
<evidence type="ECO:0000313" key="1">
    <source>
        <dbReference type="EMBL" id="MUN27964.1"/>
    </source>
</evidence>
<name>A0A6A9QGZ8_SULME</name>
<reference evidence="1 2" key="1">
    <citation type="submission" date="2019-10" db="EMBL/GenBank/DDBJ databases">
        <title>Sequencing and Assembly of Multiple Reported Metal-Biooxidizing Members of the Extremely Thermoacidophilic Archaeal Family Sulfolobaceae.</title>
        <authorList>
            <person name="Counts J.A."/>
            <person name="Kelly R.M."/>
        </authorList>
    </citation>
    <scope>NUCLEOTIDE SEQUENCE [LARGE SCALE GENOMIC DNA]</scope>
    <source>
        <strain evidence="1 2">DSM 6482</strain>
    </source>
</reference>
<dbReference type="InterPro" id="IPR017438">
    <property type="entry name" value="ATP-NAD_kinase_N"/>
</dbReference>
<dbReference type="GO" id="GO:0006741">
    <property type="term" value="P:NADP+ biosynthetic process"/>
    <property type="evidence" value="ECO:0007669"/>
    <property type="project" value="InterPro"/>
</dbReference>
<protein>
    <submittedName>
        <fullName evidence="1">ATP-NAD kinase</fullName>
    </submittedName>
</protein>
<organism evidence="1 2">
    <name type="scientific">Sulfuracidifex metallicus DSM 6482 = JCM 9184</name>
    <dbReference type="NCBI Taxonomy" id="523847"/>
    <lineage>
        <taxon>Archaea</taxon>
        <taxon>Thermoproteota</taxon>
        <taxon>Thermoprotei</taxon>
        <taxon>Sulfolobales</taxon>
        <taxon>Sulfolobaceae</taxon>
        <taxon>Sulfuracidifex</taxon>
    </lineage>
</organism>
<dbReference type="InterPro" id="IPR002504">
    <property type="entry name" value="NADK"/>
</dbReference>
<evidence type="ECO:0000313" key="2">
    <source>
        <dbReference type="Proteomes" id="UP000470772"/>
    </source>
</evidence>
<sequence length="362" mass="40130">MPLKVGFLINPYAGSGGRTGEKGSDRKRTINPETEGRITRFFNTAPKYPVYFTPRLNMGEIFLRKNGVNYRIIDAGGNDTTSEDTKKSVRLMIKENVSIIVFAGGDGTAKDVWSTVEEIGIDVPILGIPTGVKMHSGVFAESPEAAGLLLAHFLEGKTLEESTDIMDVDEVLYKEGIYKVVSFYKALTVRFGQLSVPPKSEVPLDDVEGAVDFVVDNIKDSAFYVMGTGRTVKEIERKLGYNDINYLSVDLFLGRRLLKKGVSYLDLLEMTKRREVFIVLTPIGGQGFIFGRGNQEIGPEIIKRASWSNVIVLSSYSKIKGIPCLRVDTGDPMIDRTLNIVKVIVGYNEYFSVGVCNKYNHP</sequence>
<comment type="caution">
    <text evidence="1">The sequence shown here is derived from an EMBL/GenBank/DDBJ whole genome shotgun (WGS) entry which is preliminary data.</text>
</comment>
<keyword evidence="1" id="KW-0808">Transferase</keyword>
<dbReference type="PANTHER" id="PTHR40697:SF2">
    <property type="entry name" value="ATP-NAD KINASE-RELATED"/>
    <property type="match status" value="1"/>
</dbReference>
<dbReference type="Gene3D" id="3.40.50.10330">
    <property type="entry name" value="Probable inorganic polyphosphate/atp-NAD kinase, domain 1"/>
    <property type="match status" value="1"/>
</dbReference>
<keyword evidence="1" id="KW-0418">Kinase</keyword>
<dbReference type="InterPro" id="IPR016064">
    <property type="entry name" value="NAD/diacylglycerol_kinase_sf"/>
</dbReference>
<proteinExistence type="predicted"/>
<dbReference type="Pfam" id="PF20143">
    <property type="entry name" value="NAD_kinase_C"/>
    <property type="match status" value="1"/>
</dbReference>
<dbReference type="InterPro" id="IPR039065">
    <property type="entry name" value="AcoX-like"/>
</dbReference>